<evidence type="ECO:0000313" key="2">
    <source>
        <dbReference type="EMBL" id="CAJ1381792.1"/>
    </source>
</evidence>
<keyword evidence="1" id="KW-1133">Transmembrane helix</keyword>
<evidence type="ECO:0000256" key="1">
    <source>
        <dbReference type="SAM" id="Phobius"/>
    </source>
</evidence>
<evidence type="ECO:0000313" key="3">
    <source>
        <dbReference type="Proteomes" id="UP001178507"/>
    </source>
</evidence>
<protein>
    <submittedName>
        <fullName evidence="2">Uncharacterized protein</fullName>
    </submittedName>
</protein>
<name>A0AA36I673_9DINO</name>
<feature type="non-terminal residue" evidence="2">
    <location>
        <position position="70"/>
    </location>
</feature>
<keyword evidence="1" id="KW-0812">Transmembrane</keyword>
<keyword evidence="3" id="KW-1185">Reference proteome</keyword>
<keyword evidence="1" id="KW-0472">Membrane</keyword>
<feature type="non-terminal residue" evidence="2">
    <location>
        <position position="1"/>
    </location>
</feature>
<sequence length="70" mass="7464">AACGREAGPWMVGNLRASRALMFLAALANAAFCAAVRRKPRWRQSSSCCQSVSSLRPGAAGRALRRARST</sequence>
<accession>A0AA36I673</accession>
<comment type="caution">
    <text evidence="2">The sequence shown here is derived from an EMBL/GenBank/DDBJ whole genome shotgun (WGS) entry which is preliminary data.</text>
</comment>
<dbReference type="EMBL" id="CAUJNA010000837">
    <property type="protein sequence ID" value="CAJ1381792.1"/>
    <property type="molecule type" value="Genomic_DNA"/>
</dbReference>
<organism evidence="2 3">
    <name type="scientific">Effrenium voratum</name>
    <dbReference type="NCBI Taxonomy" id="2562239"/>
    <lineage>
        <taxon>Eukaryota</taxon>
        <taxon>Sar</taxon>
        <taxon>Alveolata</taxon>
        <taxon>Dinophyceae</taxon>
        <taxon>Suessiales</taxon>
        <taxon>Symbiodiniaceae</taxon>
        <taxon>Effrenium</taxon>
    </lineage>
</organism>
<dbReference type="AlphaFoldDB" id="A0AA36I673"/>
<gene>
    <name evidence="2" type="ORF">EVOR1521_LOCUS9358</name>
</gene>
<dbReference type="Proteomes" id="UP001178507">
    <property type="component" value="Unassembled WGS sequence"/>
</dbReference>
<proteinExistence type="predicted"/>
<feature type="transmembrane region" description="Helical" evidence="1">
    <location>
        <begin position="20"/>
        <end position="36"/>
    </location>
</feature>
<reference evidence="2" key="1">
    <citation type="submission" date="2023-08" db="EMBL/GenBank/DDBJ databases">
        <authorList>
            <person name="Chen Y."/>
            <person name="Shah S."/>
            <person name="Dougan E. K."/>
            <person name="Thang M."/>
            <person name="Chan C."/>
        </authorList>
    </citation>
    <scope>NUCLEOTIDE SEQUENCE</scope>
</reference>